<dbReference type="OrthoDB" id="6355011at2"/>
<accession>A0A418XPA3</accession>
<feature type="domain" description="DUF2846" evidence="2">
    <location>
        <begin position="42"/>
        <end position="142"/>
    </location>
</feature>
<dbReference type="Proteomes" id="UP000284021">
    <property type="component" value="Unassembled WGS sequence"/>
</dbReference>
<dbReference type="PROSITE" id="PS51257">
    <property type="entry name" value="PROKAR_LIPOPROTEIN"/>
    <property type="match status" value="1"/>
</dbReference>
<dbReference type="Pfam" id="PF11008">
    <property type="entry name" value="DUF2846"/>
    <property type="match status" value="1"/>
</dbReference>
<keyword evidence="1" id="KW-0732">Signal</keyword>
<feature type="signal peptide" evidence="1">
    <location>
        <begin position="1"/>
        <end position="24"/>
    </location>
</feature>
<organism evidence="3 4">
    <name type="scientific">Pseudomonas cavernicola</name>
    <dbReference type="NCBI Taxonomy" id="2320866"/>
    <lineage>
        <taxon>Bacteria</taxon>
        <taxon>Pseudomonadati</taxon>
        <taxon>Pseudomonadota</taxon>
        <taxon>Gammaproteobacteria</taxon>
        <taxon>Pseudomonadales</taxon>
        <taxon>Pseudomonadaceae</taxon>
        <taxon>Pseudomonas</taxon>
    </lineage>
</organism>
<sequence length="204" mass="22311">MRRHHHLFVPLLLAALAGCSTPGAFFGASDGAVFTKHTLSDDNHALVYLYRPQSDWADQELEAPGLFLNNQLIGSLPSSGYLVLEFDIASYQLEMRRPLFGSYWTLLADGPLDFTRIASFALDAEAGGIYYLRYDELNPPPASNGAPSAGDGPLQLVSKSLAQEEISTTHEVQPFEQIAASGERVRTQRGFWRGVGKALDKIGI</sequence>
<evidence type="ECO:0000256" key="1">
    <source>
        <dbReference type="SAM" id="SignalP"/>
    </source>
</evidence>
<feature type="chain" id="PRO_5019129659" evidence="1">
    <location>
        <begin position="25"/>
        <end position="204"/>
    </location>
</feature>
<evidence type="ECO:0000313" key="3">
    <source>
        <dbReference type="EMBL" id="RJG14267.1"/>
    </source>
</evidence>
<dbReference type="AlphaFoldDB" id="A0A418XPA3"/>
<dbReference type="InterPro" id="IPR022548">
    <property type="entry name" value="DUF2846"/>
</dbReference>
<keyword evidence="4" id="KW-1185">Reference proteome</keyword>
<evidence type="ECO:0000313" key="4">
    <source>
        <dbReference type="Proteomes" id="UP000284021"/>
    </source>
</evidence>
<protein>
    <submittedName>
        <fullName evidence="3">DUF2846 domain-containing protein</fullName>
    </submittedName>
</protein>
<gene>
    <name evidence="3" type="ORF">D3879_14010</name>
</gene>
<reference evidence="3 4" key="1">
    <citation type="submission" date="2018-09" db="EMBL/GenBank/DDBJ databases">
        <authorList>
            <person name="Zhu H."/>
        </authorList>
    </citation>
    <scope>NUCLEOTIDE SEQUENCE [LARGE SCALE GENOMIC DNA]</scope>
    <source>
        <strain evidence="3 4">K1S02-6</strain>
    </source>
</reference>
<dbReference type="EMBL" id="QYUR01000002">
    <property type="protein sequence ID" value="RJG14267.1"/>
    <property type="molecule type" value="Genomic_DNA"/>
</dbReference>
<proteinExistence type="predicted"/>
<evidence type="ECO:0000259" key="2">
    <source>
        <dbReference type="Pfam" id="PF11008"/>
    </source>
</evidence>
<dbReference type="RefSeq" id="WP_119954820.1">
    <property type="nucleotide sequence ID" value="NZ_QYUR01000002.1"/>
</dbReference>
<comment type="caution">
    <text evidence="3">The sequence shown here is derived from an EMBL/GenBank/DDBJ whole genome shotgun (WGS) entry which is preliminary data.</text>
</comment>
<name>A0A418XPA3_9PSED</name>